<protein>
    <submittedName>
        <fullName evidence="1">Class I SAM-dependent methyltransferase</fullName>
    </submittedName>
</protein>
<dbReference type="GO" id="GO:0032259">
    <property type="term" value="P:methylation"/>
    <property type="evidence" value="ECO:0007669"/>
    <property type="project" value="UniProtKB-KW"/>
</dbReference>
<accession>A0A8J6LI61</accession>
<comment type="caution">
    <text evidence="1">The sequence shown here is derived from an EMBL/GenBank/DDBJ whole genome shotgun (WGS) entry which is preliminary data.</text>
</comment>
<evidence type="ECO:0000313" key="1">
    <source>
        <dbReference type="EMBL" id="MBA2132301.1"/>
    </source>
</evidence>
<dbReference type="Pfam" id="PF13489">
    <property type="entry name" value="Methyltransf_23"/>
    <property type="match status" value="1"/>
</dbReference>
<reference evidence="1" key="1">
    <citation type="submission" date="2020-06" db="EMBL/GenBank/DDBJ databases">
        <title>Novel chitinolytic bacterium.</title>
        <authorList>
            <person name="Ungkulpasvich U."/>
            <person name="Kosugi A."/>
            <person name="Uke A."/>
        </authorList>
    </citation>
    <scope>NUCLEOTIDE SEQUENCE</scope>
    <source>
        <strain evidence="1">UUS1-1</strain>
    </source>
</reference>
<organism evidence="1 2">
    <name type="scientific">Capillibacterium thermochitinicola</name>
    <dbReference type="NCBI Taxonomy" id="2699427"/>
    <lineage>
        <taxon>Bacteria</taxon>
        <taxon>Bacillati</taxon>
        <taxon>Bacillota</taxon>
        <taxon>Capillibacterium</taxon>
    </lineage>
</organism>
<dbReference type="RefSeq" id="WP_181338755.1">
    <property type="nucleotide sequence ID" value="NZ_JAAKDE010000003.1"/>
</dbReference>
<keyword evidence="2" id="KW-1185">Reference proteome</keyword>
<keyword evidence="1" id="KW-0808">Transferase</keyword>
<proteinExistence type="predicted"/>
<dbReference type="PANTHER" id="PTHR43861">
    <property type="entry name" value="TRANS-ACONITATE 2-METHYLTRANSFERASE-RELATED"/>
    <property type="match status" value="1"/>
</dbReference>
<dbReference type="InterPro" id="IPR029063">
    <property type="entry name" value="SAM-dependent_MTases_sf"/>
</dbReference>
<dbReference type="AlphaFoldDB" id="A0A8J6LI61"/>
<dbReference type="Gene3D" id="3.40.50.150">
    <property type="entry name" value="Vaccinia Virus protein VP39"/>
    <property type="match status" value="1"/>
</dbReference>
<evidence type="ECO:0000313" key="2">
    <source>
        <dbReference type="Proteomes" id="UP000657177"/>
    </source>
</evidence>
<dbReference type="GO" id="GO:0008168">
    <property type="term" value="F:methyltransferase activity"/>
    <property type="evidence" value="ECO:0007669"/>
    <property type="project" value="UniProtKB-KW"/>
</dbReference>
<dbReference type="EMBL" id="JAAKDE010000003">
    <property type="protein sequence ID" value="MBA2132301.1"/>
    <property type="molecule type" value="Genomic_DNA"/>
</dbReference>
<keyword evidence="1" id="KW-0489">Methyltransferase</keyword>
<dbReference type="CDD" id="cd02440">
    <property type="entry name" value="AdoMet_MTases"/>
    <property type="match status" value="1"/>
</dbReference>
<dbReference type="PANTHER" id="PTHR43861:SF6">
    <property type="entry name" value="METHYLTRANSFERASE TYPE 11"/>
    <property type="match status" value="1"/>
</dbReference>
<dbReference type="Proteomes" id="UP000657177">
    <property type="component" value="Unassembled WGS sequence"/>
</dbReference>
<sequence>MEKEHVYIDYWQVGDKQVINCQTCGFNHIYPFPDREELETFYREEYHQKVKAFPYEKMTSEAVLNKLAEVGKNRRFQEIYEDVARLKQAEGRRMLDVGCGNNLLARFFLDRGWTVYALEPNRAAAEYLRKFNLQVFETSAEKMETCGIKDVTFVNMSFVLEHIYEPYRVLSSLHKIMAPGGLLRVCVPNDFSEGQMAYAEYYQETYRWVYLPDHINYFTFDSLSRLLARTGFREVYRTTNFPLEFLLAAGLNYYADEEARKKVGPLVTGFENSFKKTGRATLLKKYYETLARLGLGRSIFMYAVKE</sequence>
<dbReference type="SUPFAM" id="SSF53335">
    <property type="entry name" value="S-adenosyl-L-methionine-dependent methyltransferases"/>
    <property type="match status" value="1"/>
</dbReference>
<name>A0A8J6LI61_9FIRM</name>
<gene>
    <name evidence="1" type="ORF">G5B42_01885</name>
</gene>